<dbReference type="Gene3D" id="2.40.420.10">
    <property type="entry name" value="conserved putative lor/sdh protein from methanococcus maripaludis s2 domain"/>
    <property type="match status" value="1"/>
</dbReference>
<name>A0ABU3P391_9FIRM</name>
<dbReference type="EMBL" id="JAUOZS010000001">
    <property type="protein sequence ID" value="MDT8903508.1"/>
    <property type="molecule type" value="Genomic_DNA"/>
</dbReference>
<dbReference type="InterPro" id="IPR048963">
    <property type="entry name" value="ArgZ/ArgE-like_C_2nd"/>
</dbReference>
<proteinExistence type="predicted"/>
<dbReference type="Pfam" id="PF21570">
    <property type="entry name" value="ArgZ-like_C_2nd"/>
    <property type="match status" value="1"/>
</dbReference>
<evidence type="ECO:0000313" key="2">
    <source>
        <dbReference type="EMBL" id="MDT8903508.1"/>
    </source>
</evidence>
<accession>A0ABU3P391</accession>
<dbReference type="Proteomes" id="UP001254848">
    <property type="component" value="Unassembled WGS sequence"/>
</dbReference>
<protein>
    <recommendedName>
        <fullName evidence="1">Arginine dihydrolase ArgZ/ArgE-like C-terminal second subdomain domain-containing protein</fullName>
    </recommendedName>
</protein>
<evidence type="ECO:0000313" key="3">
    <source>
        <dbReference type="Proteomes" id="UP001254848"/>
    </source>
</evidence>
<organism evidence="2 3">
    <name type="scientific">Anaeroselena agilis</name>
    <dbReference type="NCBI Taxonomy" id="3063788"/>
    <lineage>
        <taxon>Bacteria</taxon>
        <taxon>Bacillati</taxon>
        <taxon>Bacillota</taxon>
        <taxon>Negativicutes</taxon>
        <taxon>Acetonemataceae</taxon>
        <taxon>Anaeroselena</taxon>
    </lineage>
</organism>
<dbReference type="RefSeq" id="WP_413781963.1">
    <property type="nucleotide sequence ID" value="NZ_JAUOZS010000001.1"/>
</dbReference>
<sequence length="363" mass="39612">MSFKLPAYREPDFRQPRLLDCPDVAVRRVEKAGVAPDNFHATTIFPEYYKLGGEWKLLSQSRMDCTVVLGGGGNLEAKEFRRLQPGDMVAVGRTEDGSEGIYVHTAGFRENPGLAETFAFRTGRSRETSYSRDYDRLYELLRFEKDNGYIVWVLGPAVVFDSDSKKAMISLIEDGYVHAILAGNALAAHDLEGAVLKTALGQDIYTQESLPDGHYHHLDIINRARASGSLGEFIGGLAADASLICACAKNNIPVVLAGSIRDDGPLPGVLADVYAAQDAMRAHARKATTVLCLATQLHSIATGNMTPAYQVVDGVVRPAYIFSVDVSEFAVNKLRDRGTLEVTSIVTNIQDFLVNLSRNLVKG</sequence>
<keyword evidence="3" id="KW-1185">Reference proteome</keyword>
<evidence type="ECO:0000259" key="1">
    <source>
        <dbReference type="Pfam" id="PF21570"/>
    </source>
</evidence>
<dbReference type="Gene3D" id="3.40.50.10690">
    <property type="entry name" value="putative lor/sdh protein like domains"/>
    <property type="match status" value="1"/>
</dbReference>
<comment type="caution">
    <text evidence="2">The sequence shown here is derived from an EMBL/GenBank/DDBJ whole genome shotgun (WGS) entry which is preliminary data.</text>
</comment>
<feature type="domain" description="Arginine dihydrolase ArgZ/ArgE-like C-terminal second subdomain" evidence="1">
    <location>
        <begin position="139"/>
        <end position="356"/>
    </location>
</feature>
<reference evidence="2 3" key="1">
    <citation type="submission" date="2023-07" db="EMBL/GenBank/DDBJ databases">
        <title>The novel representative of Negativicutes class, Anaeroselena agilis gen. nov. sp. nov.</title>
        <authorList>
            <person name="Prokofeva M.I."/>
            <person name="Elcheninov A.G."/>
            <person name="Klyukina A."/>
            <person name="Kublanov I.V."/>
            <person name="Frolov E.N."/>
            <person name="Podosokorskaya O.A."/>
        </authorList>
    </citation>
    <scope>NUCLEOTIDE SEQUENCE [LARGE SCALE GENOMIC DNA]</scope>
    <source>
        <strain evidence="2 3">4137-cl</strain>
    </source>
</reference>
<gene>
    <name evidence="2" type="ORF">Q4T40_19955</name>
</gene>